<evidence type="ECO:0000256" key="1">
    <source>
        <dbReference type="ARBA" id="ARBA00004651"/>
    </source>
</evidence>
<evidence type="ECO:0000256" key="7">
    <source>
        <dbReference type="RuleBase" id="RU363032"/>
    </source>
</evidence>
<feature type="transmembrane region" description="Helical" evidence="7">
    <location>
        <begin position="107"/>
        <end position="126"/>
    </location>
</feature>
<dbReference type="InterPro" id="IPR035906">
    <property type="entry name" value="MetI-like_sf"/>
</dbReference>
<dbReference type="InterPro" id="IPR000515">
    <property type="entry name" value="MetI-like"/>
</dbReference>
<dbReference type="PANTHER" id="PTHR30151">
    <property type="entry name" value="ALKANE SULFONATE ABC TRANSPORTER-RELATED, MEMBRANE SUBUNIT"/>
    <property type="match status" value="1"/>
</dbReference>
<feature type="domain" description="ABC transmembrane type-1" evidence="8">
    <location>
        <begin position="63"/>
        <end position="251"/>
    </location>
</feature>
<reference evidence="9 10" key="1">
    <citation type="submission" date="2014-03" db="EMBL/GenBank/DDBJ databases">
        <title>Genomics of Bifidobacteria.</title>
        <authorList>
            <person name="Ventura M."/>
            <person name="Milani C."/>
            <person name="Lugli G.A."/>
        </authorList>
    </citation>
    <scope>NUCLEOTIDE SEQUENCE [LARGE SCALE GENOMIC DNA]</scope>
    <source>
        <strain evidence="9 10">DSM 21395</strain>
    </source>
</reference>
<feature type="transmembrane region" description="Helical" evidence="7">
    <location>
        <begin position="12"/>
        <end position="29"/>
    </location>
</feature>
<dbReference type="GO" id="GO:0055085">
    <property type="term" value="P:transmembrane transport"/>
    <property type="evidence" value="ECO:0007669"/>
    <property type="project" value="InterPro"/>
</dbReference>
<keyword evidence="4 7" id="KW-0812">Transmembrane</keyword>
<name>A0A087C7G0_9BIFI</name>
<keyword evidence="10" id="KW-1185">Reference proteome</keyword>
<gene>
    <name evidence="9" type="ORF">BMON_0408</name>
</gene>
<dbReference type="RefSeq" id="WP_033512320.1">
    <property type="nucleotide sequence ID" value="NZ_JGZE01000002.1"/>
</dbReference>
<comment type="subcellular location">
    <subcellularLocation>
        <location evidence="1 7">Cell membrane</location>
        <topology evidence="1 7">Multi-pass membrane protein</topology>
    </subcellularLocation>
</comment>
<dbReference type="Pfam" id="PF00528">
    <property type="entry name" value="BPD_transp_1"/>
    <property type="match status" value="1"/>
</dbReference>
<dbReference type="Gene3D" id="1.10.3720.10">
    <property type="entry name" value="MetI-like"/>
    <property type="match status" value="1"/>
</dbReference>
<evidence type="ECO:0000313" key="9">
    <source>
        <dbReference type="EMBL" id="KFI79210.1"/>
    </source>
</evidence>
<accession>A0A087C7G0</accession>
<feature type="transmembrane region" description="Helical" evidence="7">
    <location>
        <begin position="132"/>
        <end position="150"/>
    </location>
</feature>
<evidence type="ECO:0000256" key="5">
    <source>
        <dbReference type="ARBA" id="ARBA00022989"/>
    </source>
</evidence>
<dbReference type="SUPFAM" id="SSF161098">
    <property type="entry name" value="MetI-like"/>
    <property type="match status" value="1"/>
</dbReference>
<evidence type="ECO:0000313" key="10">
    <source>
        <dbReference type="Proteomes" id="UP000029082"/>
    </source>
</evidence>
<dbReference type="STRING" id="1437603.GCA_000771525_01314"/>
<evidence type="ECO:0000256" key="4">
    <source>
        <dbReference type="ARBA" id="ARBA00022692"/>
    </source>
</evidence>
<feature type="transmembrane region" description="Helical" evidence="7">
    <location>
        <begin position="162"/>
        <end position="183"/>
    </location>
</feature>
<dbReference type="PANTHER" id="PTHR30151:SF20">
    <property type="entry name" value="ABC TRANSPORTER PERMEASE PROTEIN HI_0355-RELATED"/>
    <property type="match status" value="1"/>
</dbReference>
<evidence type="ECO:0000256" key="2">
    <source>
        <dbReference type="ARBA" id="ARBA00022448"/>
    </source>
</evidence>
<dbReference type="PROSITE" id="PS50928">
    <property type="entry name" value="ABC_TM1"/>
    <property type="match status" value="1"/>
</dbReference>
<proteinExistence type="inferred from homology"/>
<evidence type="ECO:0000259" key="8">
    <source>
        <dbReference type="PROSITE" id="PS50928"/>
    </source>
</evidence>
<feature type="transmembrane region" description="Helical" evidence="7">
    <location>
        <begin position="229"/>
        <end position="250"/>
    </location>
</feature>
<dbReference type="EMBL" id="JGZE01000002">
    <property type="protein sequence ID" value="KFI79210.1"/>
    <property type="molecule type" value="Genomic_DNA"/>
</dbReference>
<keyword evidence="3" id="KW-1003">Cell membrane</keyword>
<dbReference type="Proteomes" id="UP000029082">
    <property type="component" value="Unassembled WGS sequence"/>
</dbReference>
<comment type="similarity">
    <text evidence="7">Belongs to the binding-protein-dependent transport system permease family.</text>
</comment>
<keyword evidence="2 7" id="KW-0813">Transport</keyword>
<protein>
    <submittedName>
        <fullName evidence="9">ABC transporter permease</fullName>
    </submittedName>
</protein>
<organism evidence="9 10">
    <name type="scientific">Bifidobacterium mongoliense DSM 21395</name>
    <dbReference type="NCBI Taxonomy" id="1437603"/>
    <lineage>
        <taxon>Bacteria</taxon>
        <taxon>Bacillati</taxon>
        <taxon>Actinomycetota</taxon>
        <taxon>Actinomycetes</taxon>
        <taxon>Bifidobacteriales</taxon>
        <taxon>Bifidobacteriaceae</taxon>
        <taxon>Bifidobacterium</taxon>
    </lineage>
</organism>
<comment type="caution">
    <text evidence="9">The sequence shown here is derived from an EMBL/GenBank/DDBJ whole genome shotgun (WGS) entry which is preliminary data.</text>
</comment>
<keyword evidence="5 7" id="KW-1133">Transmembrane helix</keyword>
<dbReference type="GO" id="GO:0005886">
    <property type="term" value="C:plasma membrane"/>
    <property type="evidence" value="ECO:0007669"/>
    <property type="project" value="UniProtKB-SubCell"/>
</dbReference>
<keyword evidence="6 7" id="KW-0472">Membrane</keyword>
<dbReference type="AlphaFoldDB" id="A0A087C7G0"/>
<evidence type="ECO:0000256" key="6">
    <source>
        <dbReference type="ARBA" id="ARBA00023136"/>
    </source>
</evidence>
<evidence type="ECO:0000256" key="3">
    <source>
        <dbReference type="ARBA" id="ARBA00022475"/>
    </source>
</evidence>
<sequence length="262" mass="27993">MNPGLRFVVRRVCNMLIAVVVVVLLWQVVLDAFDVNQMIGKRPAQVWTYLMGHPDAAEHRAMVFGNLGITLRDAGIGYVAGLGFAFLLAVLFCLFPIAEHIVMPTAMVLRSIPLVVMTPLITLIMGIGQRSVTTLVIIVVFLPALANILFGLRNVPTASSDLIRVYGGGPWILLMKVSLPGAVPSLMASAKVSIPSAVVGAMIAEWLSTGNGLGGSISKAVATFSYAQMWASAIVIALVTMIVYSCVTILDDIVRPRFVVAS</sequence>
<feature type="transmembrane region" description="Helical" evidence="7">
    <location>
        <begin position="75"/>
        <end position="95"/>
    </location>
</feature>
<dbReference type="eggNOG" id="COG0600">
    <property type="taxonomic scope" value="Bacteria"/>
</dbReference>